<accession>A0A7J6WS70</accession>
<comment type="caution">
    <text evidence="1">The sequence shown here is derived from an EMBL/GenBank/DDBJ whole genome shotgun (WGS) entry which is preliminary data.</text>
</comment>
<dbReference type="EMBL" id="JABWDY010011020">
    <property type="protein sequence ID" value="KAF5200224.1"/>
    <property type="molecule type" value="Genomic_DNA"/>
</dbReference>
<proteinExistence type="predicted"/>
<dbReference type="AlphaFoldDB" id="A0A7J6WS70"/>
<gene>
    <name evidence="1" type="ORF">FRX31_010189</name>
</gene>
<evidence type="ECO:0000313" key="2">
    <source>
        <dbReference type="Proteomes" id="UP000554482"/>
    </source>
</evidence>
<organism evidence="1 2">
    <name type="scientific">Thalictrum thalictroides</name>
    <name type="common">Rue-anemone</name>
    <name type="synonym">Anemone thalictroides</name>
    <dbReference type="NCBI Taxonomy" id="46969"/>
    <lineage>
        <taxon>Eukaryota</taxon>
        <taxon>Viridiplantae</taxon>
        <taxon>Streptophyta</taxon>
        <taxon>Embryophyta</taxon>
        <taxon>Tracheophyta</taxon>
        <taxon>Spermatophyta</taxon>
        <taxon>Magnoliopsida</taxon>
        <taxon>Ranunculales</taxon>
        <taxon>Ranunculaceae</taxon>
        <taxon>Thalictroideae</taxon>
        <taxon>Thalictrum</taxon>
    </lineage>
</organism>
<protein>
    <submittedName>
        <fullName evidence="1">Uncharacterized protein</fullName>
    </submittedName>
</protein>
<sequence length="65" mass="7422">MERTLGHPRMTGTEVDTALTSRRIMTASETMIDLEVMIVLEIMTVGKTIDHGEMTERMIARDREI</sequence>
<evidence type="ECO:0000313" key="1">
    <source>
        <dbReference type="EMBL" id="KAF5200224.1"/>
    </source>
</evidence>
<name>A0A7J6WS70_THATH</name>
<dbReference type="Proteomes" id="UP000554482">
    <property type="component" value="Unassembled WGS sequence"/>
</dbReference>
<keyword evidence="2" id="KW-1185">Reference proteome</keyword>
<reference evidence="1 2" key="1">
    <citation type="submission" date="2020-06" db="EMBL/GenBank/DDBJ databases">
        <title>Transcriptomic and genomic resources for Thalictrum thalictroides and T. hernandezii: Facilitating candidate gene discovery in an emerging model plant lineage.</title>
        <authorList>
            <person name="Arias T."/>
            <person name="Riano-Pachon D.M."/>
            <person name="Di Stilio V.S."/>
        </authorList>
    </citation>
    <scope>NUCLEOTIDE SEQUENCE [LARGE SCALE GENOMIC DNA]</scope>
    <source>
        <strain evidence="2">cv. WT478/WT964</strain>
        <tissue evidence="1">Leaves</tissue>
    </source>
</reference>